<dbReference type="Gene3D" id="3.40.50.1820">
    <property type="entry name" value="alpha/beta hydrolase"/>
    <property type="match status" value="1"/>
</dbReference>
<evidence type="ECO:0000259" key="6">
    <source>
        <dbReference type="Pfam" id="PF00561"/>
    </source>
</evidence>
<comment type="function">
    <text evidence="5">Catalyzes hydrolytic cleavage of carbon-halogen bonds in halogenated aliphatic compounds, leading to the formation of the corresponding primary alcohols, halide ions and protons.</text>
</comment>
<dbReference type="InterPro" id="IPR000639">
    <property type="entry name" value="Epox_hydrolase-like"/>
</dbReference>
<comment type="similarity">
    <text evidence="1 5">Belongs to the haloalkane dehalogenase family. Type 2 subfamily.</text>
</comment>
<protein>
    <recommendedName>
        <fullName evidence="3 5">Haloalkane dehalogenase</fullName>
        <ecNumber evidence="3 5">3.8.1.5</ecNumber>
    </recommendedName>
</protein>
<comment type="catalytic activity">
    <reaction evidence="5">
        <text>1-haloalkane + H2O = a halide anion + a primary alcohol + H(+)</text>
        <dbReference type="Rhea" id="RHEA:19081"/>
        <dbReference type="ChEBI" id="CHEBI:15377"/>
        <dbReference type="ChEBI" id="CHEBI:15378"/>
        <dbReference type="ChEBI" id="CHEBI:15734"/>
        <dbReference type="ChEBI" id="CHEBI:16042"/>
        <dbReference type="ChEBI" id="CHEBI:18060"/>
        <dbReference type="EC" id="3.8.1.5"/>
    </reaction>
</comment>
<evidence type="ECO:0000313" key="7">
    <source>
        <dbReference type="EMBL" id="WXB01579.1"/>
    </source>
</evidence>
<keyword evidence="4 5" id="KW-0378">Hydrolase</keyword>
<evidence type="ECO:0000256" key="3">
    <source>
        <dbReference type="ARBA" id="ARBA00012065"/>
    </source>
</evidence>
<feature type="active site" description="Proton acceptor" evidence="5">
    <location>
        <position position="273"/>
    </location>
</feature>
<dbReference type="HAMAP" id="MF_01231">
    <property type="entry name" value="Haloalk_dehal_type2"/>
    <property type="match status" value="1"/>
</dbReference>
<keyword evidence="8" id="KW-1185">Reference proteome</keyword>
<feature type="active site" description="Proton donor" evidence="5">
    <location>
        <position position="130"/>
    </location>
</feature>
<sequence>MTHESISSDFPFQHRSIDVHGSRMAYVDEGQGDPILFLHGNPTSSYLWRNIIPHVRGLGRAIAPDLIGMGRSDKPDIGYRFADHARYLDGFISALGLERITLVIHDWGSALGFDWAMRHESRVRGIAFMEPILAPIPSWERFPDAVRDVFQKLRTPGVGEAMVLDENFFIEHLLPGAIVRKLTDTEMDHYRAPFPDRASRKPTLVWPRQIPVAGEPADVVDIVSRSRDALCRSKLPKLLFTGEPGGLMQAPLVAWCKDNLPNLEVVPVGQGIHYLQEDNPHLIGKTLAEWLRRIP</sequence>
<evidence type="ECO:0000256" key="2">
    <source>
        <dbReference type="ARBA" id="ARBA00011245"/>
    </source>
</evidence>
<dbReference type="PRINTS" id="PR00412">
    <property type="entry name" value="EPOXHYDRLASE"/>
</dbReference>
<gene>
    <name evidence="5" type="primary">dhaA</name>
    <name evidence="7" type="ORF">LVJ94_32250</name>
</gene>
<dbReference type="RefSeq" id="WP_394831193.1">
    <property type="nucleotide sequence ID" value="NZ_CP089929.1"/>
</dbReference>
<evidence type="ECO:0000256" key="4">
    <source>
        <dbReference type="ARBA" id="ARBA00022801"/>
    </source>
</evidence>
<dbReference type="InterPro" id="IPR029058">
    <property type="entry name" value="AB_hydrolase_fold"/>
</dbReference>
<accession>A0ABZ2KSA6</accession>
<dbReference type="EC" id="3.8.1.5" evidence="3 5"/>
<dbReference type="Pfam" id="PF00561">
    <property type="entry name" value="Abhydrolase_1"/>
    <property type="match status" value="1"/>
</dbReference>
<evidence type="ECO:0000256" key="1">
    <source>
        <dbReference type="ARBA" id="ARBA00007213"/>
    </source>
</evidence>
<dbReference type="NCBIfam" id="NF002938">
    <property type="entry name" value="PRK03592.1"/>
    <property type="match status" value="1"/>
</dbReference>
<dbReference type="GO" id="GO:0018786">
    <property type="term" value="F:haloalkane dehalogenase activity"/>
    <property type="evidence" value="ECO:0007669"/>
    <property type="project" value="UniProtKB-EC"/>
</dbReference>
<feature type="active site" description="Nucleophile" evidence="5">
    <location>
        <position position="106"/>
    </location>
</feature>
<feature type="domain" description="AB hydrolase-1" evidence="6">
    <location>
        <begin position="34"/>
        <end position="279"/>
    </location>
</feature>
<dbReference type="Proteomes" id="UP001374803">
    <property type="component" value="Chromosome"/>
</dbReference>
<dbReference type="SUPFAM" id="SSF53474">
    <property type="entry name" value="alpha/beta-Hydrolases"/>
    <property type="match status" value="1"/>
</dbReference>
<organism evidence="7 8">
    <name type="scientific">Pendulispora rubella</name>
    <dbReference type="NCBI Taxonomy" id="2741070"/>
    <lineage>
        <taxon>Bacteria</taxon>
        <taxon>Pseudomonadati</taxon>
        <taxon>Myxococcota</taxon>
        <taxon>Myxococcia</taxon>
        <taxon>Myxococcales</taxon>
        <taxon>Sorangiineae</taxon>
        <taxon>Pendulisporaceae</taxon>
        <taxon>Pendulispora</taxon>
    </lineage>
</organism>
<dbReference type="InterPro" id="IPR023594">
    <property type="entry name" value="Haloalkane_dehalogenase_2"/>
</dbReference>
<dbReference type="EMBL" id="CP089983">
    <property type="protein sequence ID" value="WXB01579.1"/>
    <property type="molecule type" value="Genomic_DNA"/>
</dbReference>
<dbReference type="InterPro" id="IPR000073">
    <property type="entry name" value="AB_hydrolase_1"/>
</dbReference>
<proteinExistence type="inferred from homology"/>
<comment type="subunit">
    <text evidence="2 5">Monomer.</text>
</comment>
<reference evidence="7" key="1">
    <citation type="submission" date="2021-12" db="EMBL/GenBank/DDBJ databases">
        <title>Discovery of the Pendulisporaceae a myxobacterial family with distinct sporulation behavior and unique specialized metabolism.</title>
        <authorList>
            <person name="Garcia R."/>
            <person name="Popoff A."/>
            <person name="Bader C.D."/>
            <person name="Loehr J."/>
            <person name="Walesch S."/>
            <person name="Walt C."/>
            <person name="Boldt J."/>
            <person name="Bunk B."/>
            <person name="Haeckl F.J.F.P.J."/>
            <person name="Gunesch A.P."/>
            <person name="Birkelbach J."/>
            <person name="Nuebel U."/>
            <person name="Pietschmann T."/>
            <person name="Bach T."/>
            <person name="Mueller R."/>
        </authorList>
    </citation>
    <scope>NUCLEOTIDE SEQUENCE</scope>
    <source>
        <strain evidence="7">MSr11367</strain>
    </source>
</reference>
<evidence type="ECO:0000313" key="8">
    <source>
        <dbReference type="Proteomes" id="UP001374803"/>
    </source>
</evidence>
<evidence type="ECO:0000256" key="5">
    <source>
        <dbReference type="HAMAP-Rule" id="MF_01231"/>
    </source>
</evidence>
<dbReference type="PANTHER" id="PTHR43329">
    <property type="entry name" value="EPOXIDE HYDROLASE"/>
    <property type="match status" value="1"/>
</dbReference>
<name>A0ABZ2KSA6_9BACT</name>